<evidence type="ECO:0000313" key="1">
    <source>
        <dbReference type="EMBL" id="MCT2398301.1"/>
    </source>
</evidence>
<dbReference type="EMBL" id="JANZXA010000001">
    <property type="protein sequence ID" value="MCT2398301.1"/>
    <property type="molecule type" value="Genomic_DNA"/>
</dbReference>
<dbReference type="RefSeq" id="WP_260043408.1">
    <property type="nucleotide sequence ID" value="NZ_JANZXA010000001.1"/>
</dbReference>
<sequence>MTVSENEPFILPGIDRAALPDLDVLTGVFGSWADWSRIDAEDDNHAELMTCLFPFAAID</sequence>
<accession>A0ABT2I0H0</accession>
<gene>
    <name evidence="1" type="ORF">NZK81_01935</name>
</gene>
<comment type="caution">
    <text evidence="1">The sequence shown here is derived from an EMBL/GenBank/DDBJ whole genome shotgun (WGS) entry which is preliminary data.</text>
</comment>
<organism evidence="1 2">
    <name type="scientific">Novosphingobium mangrovi</name>
    <name type="common">ex Huang et al. 2023</name>
    <dbReference type="NCBI Taxonomy" id="2976432"/>
    <lineage>
        <taxon>Bacteria</taxon>
        <taxon>Pseudomonadati</taxon>
        <taxon>Pseudomonadota</taxon>
        <taxon>Alphaproteobacteria</taxon>
        <taxon>Sphingomonadales</taxon>
        <taxon>Sphingomonadaceae</taxon>
        <taxon>Novosphingobium</taxon>
    </lineage>
</organism>
<name>A0ABT2I0H0_9SPHN</name>
<keyword evidence="2" id="KW-1185">Reference proteome</keyword>
<evidence type="ECO:0000313" key="2">
    <source>
        <dbReference type="Proteomes" id="UP001165583"/>
    </source>
</evidence>
<proteinExistence type="predicted"/>
<reference evidence="1" key="1">
    <citation type="submission" date="2022-09" db="EMBL/GenBank/DDBJ databases">
        <title>Novosphingobium sp. Nov., a polycyclic aromatic hydrocarbon-degrading bacterium isolated form mangrove sediments in HongKong.</title>
        <authorList>
            <person name="Hu Z."/>
        </authorList>
    </citation>
    <scope>NUCLEOTIDE SEQUENCE</scope>
    <source>
        <strain evidence="1">HK4-1</strain>
    </source>
</reference>
<protein>
    <submittedName>
        <fullName evidence="1">Uncharacterized protein</fullName>
    </submittedName>
</protein>
<dbReference type="Proteomes" id="UP001165583">
    <property type="component" value="Unassembled WGS sequence"/>
</dbReference>